<protein>
    <recommendedName>
        <fullName evidence="3">Bacterial surface antigen (D15) domain-containing protein</fullName>
    </recommendedName>
</protein>
<dbReference type="Proteomes" id="UP000218113">
    <property type="component" value="Unassembled WGS sequence"/>
</dbReference>
<reference evidence="2" key="1">
    <citation type="submission" date="2017-08" db="EMBL/GenBank/DDBJ databases">
        <title>A dynamic microbial community with high functional redundancy inhabits the cold, oxic subseafloor aquifer.</title>
        <authorList>
            <person name="Tully B.J."/>
            <person name="Wheat C.G."/>
            <person name="Glazer B.T."/>
            <person name="Huber J.A."/>
        </authorList>
    </citation>
    <scope>NUCLEOTIDE SEQUENCE [LARGE SCALE GENOMIC DNA]</scope>
</reference>
<evidence type="ECO:0000313" key="1">
    <source>
        <dbReference type="EMBL" id="PCI29606.1"/>
    </source>
</evidence>
<dbReference type="AlphaFoldDB" id="A0A2A4T7K1"/>
<evidence type="ECO:0000313" key="2">
    <source>
        <dbReference type="Proteomes" id="UP000218113"/>
    </source>
</evidence>
<gene>
    <name evidence="1" type="ORF">COB67_03785</name>
</gene>
<accession>A0A2A4T7K1</accession>
<dbReference type="Gene3D" id="2.40.160.50">
    <property type="entry name" value="membrane protein fhac: a member of the omp85/tpsb transporter family"/>
    <property type="match status" value="1"/>
</dbReference>
<dbReference type="EMBL" id="NVSR01000012">
    <property type="protein sequence ID" value="PCI29606.1"/>
    <property type="molecule type" value="Genomic_DNA"/>
</dbReference>
<evidence type="ECO:0008006" key="3">
    <source>
        <dbReference type="Google" id="ProtNLM"/>
    </source>
</evidence>
<proteinExistence type="predicted"/>
<sequence length="434" mass="49360">MINRPHILMSNSFSCLKKIFLSILLLMLVMEFSYAVERRRDQFGKDFGYFLFPLFVQIPGIGSASGAGASFLNLFESDLDLTAVRLSGDFEVEVTTILDLHLIPEFLILDATTYKYRVATTEYDRGLKSDKDEFVLPEMEGQSNLGQLTMSFAEREFEIFYRYERGQRNQIRVLDNDENEFPNINTDSYQVGMDQVGMILDLTDDRLDPRYGFRYEAMKTTPYNEDELVSDFYYVDQNATLYLPVPFVQWDTLVLNYFSSDATVTNQASTDVDELKKKLGLDCSNLTGTQKTECEATETKIINERIALNKYGEARALGGSQRLRGYPFRRFKAGHALYYGLEYRLNLSDEFSPFNILIAKGHRTGLQIAFYGEKGSVADKKEDLTKKMLTTYGVGFRIILSGIILRADVGFSEDEGSQFSATINYPMSMLAVGG</sequence>
<name>A0A2A4T7K1_9DELT</name>
<organism evidence="1 2">
    <name type="scientific">SAR324 cluster bacterium</name>
    <dbReference type="NCBI Taxonomy" id="2024889"/>
    <lineage>
        <taxon>Bacteria</taxon>
        <taxon>Deltaproteobacteria</taxon>
        <taxon>SAR324 cluster</taxon>
    </lineage>
</organism>
<comment type="caution">
    <text evidence="1">The sequence shown here is derived from an EMBL/GenBank/DDBJ whole genome shotgun (WGS) entry which is preliminary data.</text>
</comment>